<dbReference type="RefSeq" id="WP_150970501.1">
    <property type="nucleotide sequence ID" value="NZ_VZDO01000010.1"/>
</dbReference>
<feature type="domain" description="XdhC- CoxI" evidence="1">
    <location>
        <begin position="6"/>
        <end position="64"/>
    </location>
</feature>
<dbReference type="InterPro" id="IPR003777">
    <property type="entry name" value="XdhC_CoxI"/>
</dbReference>
<dbReference type="Proteomes" id="UP000432089">
    <property type="component" value="Unassembled WGS sequence"/>
</dbReference>
<gene>
    <name evidence="3" type="primary">xdhC</name>
    <name evidence="3" type="ORF">F6X38_13125</name>
</gene>
<sequence>MRDCLLSGTPAAIVRVGQALGSTPREEGAAMLVTANAVQGTVGGGRLEWHGIEAARALIAGGEREARLAVPLGPRIGQCCGGHVTLHLRAVTEAALAEEEEQEARERASLPVALLFGAGHTGRAVAEALSPLPIRLRVVDSRPEALEGLPPGVERLGLAIPEAAVASAPPRSAFLVMTHDHPLDFLLAAAALRRGDASYVGMIGSATKRETFRRALAETGEEALVAGLTLPVGGSGLRDKRPAVIAALTAAEVAVCLLSNQQESLPDRLAGADPGCHSDGVRRTG</sequence>
<organism evidence="3 4">
    <name type="scientific">Plantimonas leprariae</name>
    <dbReference type="NCBI Taxonomy" id="2615207"/>
    <lineage>
        <taxon>Bacteria</taxon>
        <taxon>Pseudomonadati</taxon>
        <taxon>Pseudomonadota</taxon>
        <taxon>Alphaproteobacteria</taxon>
        <taxon>Hyphomicrobiales</taxon>
        <taxon>Aurantimonadaceae</taxon>
        <taxon>Plantimonas</taxon>
    </lineage>
</organism>
<dbReference type="Pfam" id="PF02625">
    <property type="entry name" value="XdhC_CoxI"/>
    <property type="match status" value="1"/>
</dbReference>
<dbReference type="InterPro" id="IPR014308">
    <property type="entry name" value="Xanthine_DH_XdhC"/>
</dbReference>
<reference evidence="3 4" key="1">
    <citation type="submission" date="2019-09" db="EMBL/GenBank/DDBJ databases">
        <title>YIM 132180 draft genome.</title>
        <authorList>
            <person name="Zhang K."/>
        </authorList>
    </citation>
    <scope>NUCLEOTIDE SEQUENCE [LARGE SCALE GENOMIC DNA]</scope>
    <source>
        <strain evidence="3 4">YIM 132180</strain>
    </source>
</reference>
<evidence type="ECO:0000313" key="4">
    <source>
        <dbReference type="Proteomes" id="UP000432089"/>
    </source>
</evidence>
<keyword evidence="4" id="KW-1185">Reference proteome</keyword>
<dbReference type="AlphaFoldDB" id="A0A7V7PNY4"/>
<accession>A0A7V7PNY4</accession>
<dbReference type="EMBL" id="VZDO01000010">
    <property type="protein sequence ID" value="KAB0679413.1"/>
    <property type="molecule type" value="Genomic_DNA"/>
</dbReference>
<evidence type="ECO:0000259" key="1">
    <source>
        <dbReference type="Pfam" id="PF02625"/>
    </source>
</evidence>
<evidence type="ECO:0000259" key="2">
    <source>
        <dbReference type="Pfam" id="PF13478"/>
    </source>
</evidence>
<comment type="caution">
    <text evidence="3">The sequence shown here is derived from an EMBL/GenBank/DDBJ whole genome shotgun (WGS) entry which is preliminary data.</text>
</comment>
<dbReference type="InterPro" id="IPR027051">
    <property type="entry name" value="XdhC_Rossmann_dom"/>
</dbReference>
<dbReference type="Pfam" id="PF13478">
    <property type="entry name" value="XdhC_C"/>
    <property type="match status" value="1"/>
</dbReference>
<dbReference type="InterPro" id="IPR052698">
    <property type="entry name" value="MoCofactor_Util/Proc"/>
</dbReference>
<dbReference type="PANTHER" id="PTHR30388:SF6">
    <property type="entry name" value="XANTHINE DEHYDROGENASE SUBUNIT A-RELATED"/>
    <property type="match status" value="1"/>
</dbReference>
<proteinExistence type="predicted"/>
<dbReference type="Gene3D" id="3.40.50.720">
    <property type="entry name" value="NAD(P)-binding Rossmann-like Domain"/>
    <property type="match status" value="1"/>
</dbReference>
<protein>
    <submittedName>
        <fullName evidence="3">Xanthine dehydrogenase accessory protein XdhC</fullName>
    </submittedName>
</protein>
<evidence type="ECO:0000313" key="3">
    <source>
        <dbReference type="EMBL" id="KAB0679413.1"/>
    </source>
</evidence>
<feature type="domain" description="XdhC Rossmann" evidence="2">
    <location>
        <begin position="114"/>
        <end position="253"/>
    </location>
</feature>
<dbReference type="NCBIfam" id="TIGR02964">
    <property type="entry name" value="xanthine_xdhC"/>
    <property type="match status" value="1"/>
</dbReference>
<dbReference type="PANTHER" id="PTHR30388">
    <property type="entry name" value="ALDEHYDE OXIDOREDUCTASE MOLYBDENUM COFACTOR ASSEMBLY PROTEIN"/>
    <property type="match status" value="1"/>
</dbReference>
<name>A0A7V7PNY4_9HYPH</name>